<keyword evidence="5 12" id="KW-0812">Transmembrane</keyword>
<evidence type="ECO:0000256" key="6">
    <source>
        <dbReference type="ARBA" id="ARBA00022989"/>
    </source>
</evidence>
<evidence type="ECO:0000256" key="11">
    <source>
        <dbReference type="ARBA" id="ARBA00023303"/>
    </source>
</evidence>
<evidence type="ECO:0000256" key="3">
    <source>
        <dbReference type="ARBA" id="ARBA00022448"/>
    </source>
</evidence>
<keyword evidence="4 12" id="KW-0894">Sodium channel</keyword>
<dbReference type="GO" id="GO:0005272">
    <property type="term" value="F:sodium channel activity"/>
    <property type="evidence" value="ECO:0007669"/>
    <property type="project" value="UniProtKB-KW"/>
</dbReference>
<keyword evidence="9" id="KW-0472">Membrane</keyword>
<feature type="non-terminal residue" evidence="13">
    <location>
        <position position="110"/>
    </location>
</feature>
<evidence type="ECO:0000256" key="9">
    <source>
        <dbReference type="ARBA" id="ARBA00023136"/>
    </source>
</evidence>
<proteinExistence type="inferred from homology"/>
<keyword evidence="14" id="KW-1185">Reference proteome</keyword>
<evidence type="ECO:0000256" key="8">
    <source>
        <dbReference type="ARBA" id="ARBA00023065"/>
    </source>
</evidence>
<evidence type="ECO:0000256" key="7">
    <source>
        <dbReference type="ARBA" id="ARBA00023053"/>
    </source>
</evidence>
<comment type="subcellular location">
    <subcellularLocation>
        <location evidence="1">Membrane</location>
        <topology evidence="1">Multi-pass membrane protein</topology>
    </subcellularLocation>
</comment>
<evidence type="ECO:0000256" key="4">
    <source>
        <dbReference type="ARBA" id="ARBA00022461"/>
    </source>
</evidence>
<organism evidence="13 14">
    <name type="scientific">Manduca sexta</name>
    <name type="common">Tobacco hawkmoth</name>
    <name type="synonym">Tobacco hornworm</name>
    <dbReference type="NCBI Taxonomy" id="7130"/>
    <lineage>
        <taxon>Eukaryota</taxon>
        <taxon>Metazoa</taxon>
        <taxon>Ecdysozoa</taxon>
        <taxon>Arthropoda</taxon>
        <taxon>Hexapoda</taxon>
        <taxon>Insecta</taxon>
        <taxon>Pterygota</taxon>
        <taxon>Neoptera</taxon>
        <taxon>Endopterygota</taxon>
        <taxon>Lepidoptera</taxon>
        <taxon>Glossata</taxon>
        <taxon>Ditrysia</taxon>
        <taxon>Bombycoidea</taxon>
        <taxon>Sphingidae</taxon>
        <taxon>Sphinginae</taxon>
        <taxon>Sphingini</taxon>
        <taxon>Manduca</taxon>
    </lineage>
</organism>
<name>A0A921ZVW1_MANSE</name>
<reference evidence="13" key="1">
    <citation type="journal article" date="2016" name="Insect Biochem. Mol. Biol.">
        <title>Multifaceted biological insights from a draft genome sequence of the tobacco hornworm moth, Manduca sexta.</title>
        <authorList>
            <person name="Kanost M.R."/>
            <person name="Arrese E.L."/>
            <person name="Cao X."/>
            <person name="Chen Y.R."/>
            <person name="Chellapilla S."/>
            <person name="Goldsmith M.R."/>
            <person name="Grosse-Wilde E."/>
            <person name="Heckel D.G."/>
            <person name="Herndon N."/>
            <person name="Jiang H."/>
            <person name="Papanicolaou A."/>
            <person name="Qu J."/>
            <person name="Soulages J.L."/>
            <person name="Vogel H."/>
            <person name="Walters J."/>
            <person name="Waterhouse R.M."/>
            <person name="Ahn S.J."/>
            <person name="Almeida F.C."/>
            <person name="An C."/>
            <person name="Aqrawi P."/>
            <person name="Bretschneider A."/>
            <person name="Bryant W.B."/>
            <person name="Bucks S."/>
            <person name="Chao H."/>
            <person name="Chevignon G."/>
            <person name="Christen J.M."/>
            <person name="Clarke D.F."/>
            <person name="Dittmer N.T."/>
            <person name="Ferguson L.C.F."/>
            <person name="Garavelou S."/>
            <person name="Gordon K.H.J."/>
            <person name="Gunaratna R.T."/>
            <person name="Han Y."/>
            <person name="Hauser F."/>
            <person name="He Y."/>
            <person name="Heidel-Fischer H."/>
            <person name="Hirsh A."/>
            <person name="Hu Y."/>
            <person name="Jiang H."/>
            <person name="Kalra D."/>
            <person name="Klinner C."/>
            <person name="Konig C."/>
            <person name="Kovar C."/>
            <person name="Kroll A.R."/>
            <person name="Kuwar S.S."/>
            <person name="Lee S.L."/>
            <person name="Lehman R."/>
            <person name="Li K."/>
            <person name="Li Z."/>
            <person name="Liang H."/>
            <person name="Lovelace S."/>
            <person name="Lu Z."/>
            <person name="Mansfield J.H."/>
            <person name="McCulloch K.J."/>
            <person name="Mathew T."/>
            <person name="Morton B."/>
            <person name="Muzny D.M."/>
            <person name="Neunemann D."/>
            <person name="Ongeri F."/>
            <person name="Pauchet Y."/>
            <person name="Pu L.L."/>
            <person name="Pyrousis I."/>
            <person name="Rao X.J."/>
            <person name="Redding A."/>
            <person name="Roesel C."/>
            <person name="Sanchez-Gracia A."/>
            <person name="Schaack S."/>
            <person name="Shukla A."/>
            <person name="Tetreau G."/>
            <person name="Wang Y."/>
            <person name="Xiong G.H."/>
            <person name="Traut W."/>
            <person name="Walsh T.K."/>
            <person name="Worley K.C."/>
            <person name="Wu D."/>
            <person name="Wu W."/>
            <person name="Wu Y.Q."/>
            <person name="Zhang X."/>
            <person name="Zou Z."/>
            <person name="Zucker H."/>
            <person name="Briscoe A.D."/>
            <person name="Burmester T."/>
            <person name="Clem R.J."/>
            <person name="Feyereisen R."/>
            <person name="Grimmelikhuijzen C.J.P."/>
            <person name="Hamodrakas S.J."/>
            <person name="Hansson B.S."/>
            <person name="Huguet E."/>
            <person name="Jermiin L.S."/>
            <person name="Lan Q."/>
            <person name="Lehman H.K."/>
            <person name="Lorenzen M."/>
            <person name="Merzendorfer H."/>
            <person name="Michalopoulos I."/>
            <person name="Morton D.B."/>
            <person name="Muthukrishnan S."/>
            <person name="Oakeshott J.G."/>
            <person name="Palmer W."/>
            <person name="Park Y."/>
            <person name="Passarelli A.L."/>
            <person name="Rozas J."/>
            <person name="Schwartz L.M."/>
            <person name="Smith W."/>
            <person name="Southgate A."/>
            <person name="Vilcinskas A."/>
            <person name="Vogt R."/>
            <person name="Wang P."/>
            <person name="Werren J."/>
            <person name="Yu X.Q."/>
            <person name="Zhou J.J."/>
            <person name="Brown S.J."/>
            <person name="Scherer S.E."/>
            <person name="Richards S."/>
            <person name="Blissard G.W."/>
        </authorList>
    </citation>
    <scope>NUCLEOTIDE SEQUENCE</scope>
</reference>
<protein>
    <submittedName>
        <fullName evidence="13">Uncharacterized protein</fullName>
    </submittedName>
</protein>
<dbReference type="GO" id="GO:0016020">
    <property type="term" value="C:membrane"/>
    <property type="evidence" value="ECO:0007669"/>
    <property type="project" value="UniProtKB-SubCell"/>
</dbReference>
<accession>A0A921ZVW1</accession>
<evidence type="ECO:0000256" key="12">
    <source>
        <dbReference type="RuleBase" id="RU000679"/>
    </source>
</evidence>
<evidence type="ECO:0000313" key="13">
    <source>
        <dbReference type="EMBL" id="KAG6465016.1"/>
    </source>
</evidence>
<gene>
    <name evidence="13" type="ORF">O3G_MSEX014878</name>
</gene>
<keyword evidence="11 12" id="KW-0407">Ion channel</keyword>
<dbReference type="Proteomes" id="UP000791440">
    <property type="component" value="Unassembled WGS sequence"/>
</dbReference>
<keyword evidence="7" id="KW-0915">Sodium</keyword>
<dbReference type="InterPro" id="IPR001873">
    <property type="entry name" value="ENaC"/>
</dbReference>
<comment type="caution">
    <text evidence="13">The sequence shown here is derived from an EMBL/GenBank/DDBJ whole genome shotgun (WGS) entry which is preliminary data.</text>
</comment>
<evidence type="ECO:0000256" key="10">
    <source>
        <dbReference type="ARBA" id="ARBA00023201"/>
    </source>
</evidence>
<reference evidence="13" key="2">
    <citation type="submission" date="2020-12" db="EMBL/GenBank/DDBJ databases">
        <authorList>
            <person name="Kanost M."/>
        </authorList>
    </citation>
    <scope>NUCLEOTIDE SEQUENCE</scope>
</reference>
<evidence type="ECO:0000313" key="14">
    <source>
        <dbReference type="Proteomes" id="UP000791440"/>
    </source>
</evidence>
<evidence type="ECO:0000256" key="1">
    <source>
        <dbReference type="ARBA" id="ARBA00004141"/>
    </source>
</evidence>
<keyword evidence="6" id="KW-1133">Transmembrane helix</keyword>
<sequence>VHQKCENLLRHCSFNRKQKSCGDMFSLIKTLEGYCCTFNYAALNDASEVPLLPPDEELEYYYDQDEDSPTPRGGIIATSEAGSLSGLSVVLNVEPDDYPSWSSIPYYGAK</sequence>
<feature type="non-terminal residue" evidence="13">
    <location>
        <position position="1"/>
    </location>
</feature>
<dbReference type="EMBL" id="JH669328">
    <property type="protein sequence ID" value="KAG6465016.1"/>
    <property type="molecule type" value="Genomic_DNA"/>
</dbReference>
<dbReference type="Pfam" id="PF00858">
    <property type="entry name" value="ASC"/>
    <property type="match status" value="1"/>
</dbReference>
<keyword evidence="10 12" id="KW-0739">Sodium transport</keyword>
<evidence type="ECO:0000256" key="5">
    <source>
        <dbReference type="ARBA" id="ARBA00022692"/>
    </source>
</evidence>
<evidence type="ECO:0000256" key="2">
    <source>
        <dbReference type="ARBA" id="ARBA00007193"/>
    </source>
</evidence>
<keyword evidence="8 12" id="KW-0406">Ion transport</keyword>
<dbReference type="AlphaFoldDB" id="A0A921ZVW1"/>
<keyword evidence="3 12" id="KW-0813">Transport</keyword>
<comment type="similarity">
    <text evidence="2 12">Belongs to the amiloride-sensitive sodium channel (TC 1.A.6) family.</text>
</comment>